<proteinExistence type="predicted"/>
<accession>A0A383W862</accession>
<evidence type="ECO:0000313" key="3">
    <source>
        <dbReference type="Proteomes" id="UP000256970"/>
    </source>
</evidence>
<dbReference type="AlphaFoldDB" id="A0A383W862"/>
<keyword evidence="3" id="KW-1185">Reference proteome</keyword>
<dbReference type="EMBL" id="FNXT01000505">
    <property type="protein sequence ID" value="SZX64917.1"/>
    <property type="molecule type" value="Genomic_DNA"/>
</dbReference>
<organism evidence="2 3">
    <name type="scientific">Tetradesmus obliquus</name>
    <name type="common">Green alga</name>
    <name type="synonym">Acutodesmus obliquus</name>
    <dbReference type="NCBI Taxonomy" id="3088"/>
    <lineage>
        <taxon>Eukaryota</taxon>
        <taxon>Viridiplantae</taxon>
        <taxon>Chlorophyta</taxon>
        <taxon>core chlorophytes</taxon>
        <taxon>Chlorophyceae</taxon>
        <taxon>CS clade</taxon>
        <taxon>Sphaeropleales</taxon>
        <taxon>Scenedesmaceae</taxon>
        <taxon>Tetradesmus</taxon>
    </lineage>
</organism>
<dbReference type="Proteomes" id="UP000256970">
    <property type="component" value="Unassembled WGS sequence"/>
</dbReference>
<reference evidence="2 3" key="1">
    <citation type="submission" date="2016-10" db="EMBL/GenBank/DDBJ databases">
        <authorList>
            <person name="Cai Z."/>
        </authorList>
    </citation>
    <scope>NUCLEOTIDE SEQUENCE [LARGE SCALE GENOMIC DNA]</scope>
</reference>
<evidence type="ECO:0000313" key="2">
    <source>
        <dbReference type="EMBL" id="SZX73433.1"/>
    </source>
</evidence>
<name>A0A383W862_TETOB</name>
<evidence type="ECO:0000313" key="1">
    <source>
        <dbReference type="EMBL" id="SZX64917.1"/>
    </source>
</evidence>
<protein>
    <submittedName>
        <fullName evidence="2">Uncharacterized protein</fullName>
    </submittedName>
</protein>
<dbReference type="EMBL" id="FNXT01001192">
    <property type="protein sequence ID" value="SZX73433.1"/>
    <property type="molecule type" value="Genomic_DNA"/>
</dbReference>
<gene>
    <name evidence="2" type="ORF">BQ4739_LOCUS13707</name>
    <name evidence="1" type="ORF">BQ4739_LOCUS5393</name>
</gene>
<sequence length="314" mass="31703">MGSKCAGCVRALCQLPGAQHLAAGTVLSLVHAALQHRLPACLAGPSSSAGLLSLPAAQRFSSSTIDNLVHAAVEAGCTGAAPLLCGLPAKPSCEVHELVQLVVAAAELNVDQACLYAEIWLEVLQAITPAHVAAQIWLDMLRNACASSSAGSTLLVLLLTVKLPEDVLQQLPLPEVCCCMQAAVSCSAAGAGQKVAALASLPAAQQMDVHTLNSMLACVGQLQTADTAVGVSALLRLPAAQYLQGTCSTMAASGTAPGALAQGSNGGTTAPAVVGGAVPGGGMQGLGDGSLQQILQTLKQDGMMLQQRLEQMMR</sequence>